<evidence type="ECO:0000313" key="2">
    <source>
        <dbReference type="Proteomes" id="UP000261278"/>
    </source>
</evidence>
<reference evidence="1 2" key="1">
    <citation type="submission" date="2018-08" db="EMBL/GenBank/DDBJ databases">
        <title>A genome reference for cultivated species of the human gut microbiota.</title>
        <authorList>
            <person name="Zou Y."/>
            <person name="Xue W."/>
            <person name="Luo G."/>
        </authorList>
    </citation>
    <scope>NUCLEOTIDE SEQUENCE [LARGE SCALE GENOMIC DNA]</scope>
    <source>
        <strain evidence="1 2">TF05-18</strain>
    </source>
</reference>
<dbReference type="EMBL" id="QSSN01000021">
    <property type="protein sequence ID" value="RGL83938.1"/>
    <property type="molecule type" value="Genomic_DNA"/>
</dbReference>
<organism evidence="1 2">
    <name type="scientific">Phocaeicola vulgatus</name>
    <name type="common">Bacteroides vulgatus</name>
    <dbReference type="NCBI Taxonomy" id="821"/>
    <lineage>
        <taxon>Bacteria</taxon>
        <taxon>Pseudomonadati</taxon>
        <taxon>Bacteroidota</taxon>
        <taxon>Bacteroidia</taxon>
        <taxon>Bacteroidales</taxon>
        <taxon>Bacteroidaceae</taxon>
        <taxon>Phocaeicola</taxon>
    </lineage>
</organism>
<protein>
    <submittedName>
        <fullName evidence="1">DUF2971 domain-containing protein</fullName>
    </submittedName>
</protein>
<proteinExistence type="predicted"/>
<dbReference type="InterPro" id="IPR021352">
    <property type="entry name" value="DUF2971"/>
</dbReference>
<dbReference type="Proteomes" id="UP000261278">
    <property type="component" value="Unassembled WGS sequence"/>
</dbReference>
<accession>A0A396AJ11</accession>
<gene>
    <name evidence="1" type="ORF">DXC44_15690</name>
</gene>
<evidence type="ECO:0000313" key="1">
    <source>
        <dbReference type="EMBL" id="RGL83938.1"/>
    </source>
</evidence>
<comment type="caution">
    <text evidence="1">The sequence shown here is derived from an EMBL/GenBank/DDBJ whole genome shotgun (WGS) entry which is preliminary data.</text>
</comment>
<dbReference type="Pfam" id="PF11185">
    <property type="entry name" value="DUF2971"/>
    <property type="match status" value="1"/>
</dbReference>
<name>A0A396AJ11_PHOVU</name>
<dbReference type="AlphaFoldDB" id="A0A396AJ11"/>
<sequence>MLLTKLPIYLYHHEELPYRGDGALFHFTKFESFLKILEDMTLLPSSFGNLNDMNEGNVNNMNMNNNFLVMYNAEKYIKDRCRILSFSQNYDIGGFGQEGTNHPAMWAHYAENSNGVCIVLDKDAFVKKNKEVLGKHFYKFEDIVYDIFNTPNDEVINYKANTPEEFIMNNWKALFFMKHKDWENEDEHRLFIMDYNGKLSIDGCIKYIVLGRKVFLDASRIKLIMDMVVDPKFICYHKFIPHSFATMCYNYHGYSTMEIAYKIEMIVRENLLDRRYTDYERWLKEEQGYC</sequence>